<proteinExistence type="predicted"/>
<dbReference type="Proteomes" id="UP000241885">
    <property type="component" value="Chromosome"/>
</dbReference>
<dbReference type="AlphaFoldDB" id="A0A2R4BMG9"/>
<organism evidence="1 2">
    <name type="scientific">Thauera aromatica K172</name>
    <dbReference type="NCBI Taxonomy" id="44139"/>
    <lineage>
        <taxon>Bacteria</taxon>
        <taxon>Pseudomonadati</taxon>
        <taxon>Pseudomonadota</taxon>
        <taxon>Betaproteobacteria</taxon>
        <taxon>Rhodocyclales</taxon>
        <taxon>Zoogloeaceae</taxon>
        <taxon>Thauera</taxon>
    </lineage>
</organism>
<accession>A0A2R4BMG9</accession>
<name>A0A2R4BMG9_THAAR</name>
<evidence type="ECO:0000313" key="2">
    <source>
        <dbReference type="Proteomes" id="UP000241885"/>
    </source>
</evidence>
<evidence type="ECO:0000313" key="1">
    <source>
        <dbReference type="EMBL" id="AVR88500.1"/>
    </source>
</evidence>
<dbReference type="KEGG" id="tak:Tharo_1581"/>
<dbReference type="RefSeq" id="WP_159051674.1">
    <property type="nucleotide sequence ID" value="NZ_CP028339.1"/>
</dbReference>
<dbReference type="OrthoDB" id="1438904at2"/>
<gene>
    <name evidence="1" type="ORF">Tharo_1581</name>
</gene>
<dbReference type="EMBL" id="CP028339">
    <property type="protein sequence ID" value="AVR88500.1"/>
    <property type="molecule type" value="Genomic_DNA"/>
</dbReference>
<protein>
    <submittedName>
        <fullName evidence="1">Uncharacterized protein</fullName>
    </submittedName>
</protein>
<keyword evidence="2" id="KW-1185">Reference proteome</keyword>
<sequence>MIPIYEQGSGNGIGHGLSSFVQRLDEICAEHLSKGRAKSFAFIFYDFTDQAIRKILKNQGVFAQLDRLSGKDLSIFYLHAGTKATVEAFNAHFFSALGIEGQVALPCVVFFRVREGVIEDVEIAQLESADLIHGFSELYGAIQQYLSAKPAASPEPSRAIRLLKGGTKFLSVELFRAALKKSMEFFFY</sequence>
<reference evidence="1 2" key="1">
    <citation type="submission" date="2018-03" db="EMBL/GenBank/DDBJ databases">
        <title>Complete genome sequence of Thauera aromatica, a model organism for studying aromatic compound degradation under denitrifying conditions.</title>
        <authorList>
            <person name="Lo H.-Y."/>
            <person name="Goris T."/>
            <person name="Boll M."/>
            <person name="Mueller J.A."/>
        </authorList>
    </citation>
    <scope>NUCLEOTIDE SEQUENCE [LARGE SCALE GENOMIC DNA]</scope>
    <source>
        <strain evidence="1 2">K172</strain>
    </source>
</reference>